<evidence type="ECO:0000313" key="2">
    <source>
        <dbReference type="EMBL" id="GGL85605.1"/>
    </source>
</evidence>
<dbReference type="SUPFAM" id="SSF103501">
    <property type="entry name" value="Respiratory nitrate reductase 1 gamma chain"/>
    <property type="match status" value="1"/>
</dbReference>
<dbReference type="Gene3D" id="1.20.950.20">
    <property type="entry name" value="Transmembrane di-heme cytochromes, Chain C"/>
    <property type="match status" value="1"/>
</dbReference>
<dbReference type="Proteomes" id="UP000649829">
    <property type="component" value="Unassembled WGS sequence"/>
</dbReference>
<reference evidence="2" key="2">
    <citation type="submission" date="2020-09" db="EMBL/GenBank/DDBJ databases">
        <authorList>
            <person name="Sun Q."/>
            <person name="Zhou Y."/>
        </authorList>
    </citation>
    <scope>NUCLEOTIDE SEQUENCE</scope>
    <source>
        <strain evidence="2">CGMCC 1.6293</strain>
    </source>
</reference>
<dbReference type="EMBL" id="BMLF01000001">
    <property type="protein sequence ID" value="GGL85605.1"/>
    <property type="molecule type" value="Genomic_DNA"/>
</dbReference>
<dbReference type="InterPro" id="IPR036197">
    <property type="entry name" value="NarG-like_sf"/>
</dbReference>
<sequence>MSLDVTLQTDPGAISSDPVAEARRQVEICNACRYCEGFCAVFPAITRQKVFADGDITQLANLCHNCRGCYYACQYTAPHAFDLNLPAALGAARAESWERFAWPGGLAALFQRRGTALAAALVLACALMFLAVAALPGGGEGFYAYLGHGAMVLIFLPAFLLPLAALGIGLRRYWSETGGGAVTLADIGAAARSAATLGNLGGGQGQGCNFEAEERFSDERRMAHHAVMWGFLLCFASTVSGTILHYAFASPAPYGFFSAPKLLGVPGGVLLTLGCAGMLVLKGKADPALGTPGRASGEWAFVWLLGGVGLSGLLLYGLRESVLTGPLLALHLGSVLTLFLLTPYSKMAHGFYRFAALLREAQAGRR</sequence>
<proteinExistence type="predicted"/>
<gene>
    <name evidence="2" type="ORF">GCM10011534_04420</name>
</gene>
<dbReference type="RefSeq" id="WP_028285393.1">
    <property type="nucleotide sequence ID" value="NZ_BMLF01000001.1"/>
</dbReference>
<dbReference type="AlphaFoldDB" id="A0A917WAX0"/>
<evidence type="ECO:0000256" key="1">
    <source>
        <dbReference type="SAM" id="Phobius"/>
    </source>
</evidence>
<feature type="transmembrane region" description="Helical" evidence="1">
    <location>
        <begin position="324"/>
        <end position="344"/>
    </location>
</feature>
<keyword evidence="1" id="KW-0472">Membrane</keyword>
<name>A0A917WAX0_9RHOB</name>
<feature type="transmembrane region" description="Helical" evidence="1">
    <location>
        <begin position="301"/>
        <end position="318"/>
    </location>
</feature>
<evidence type="ECO:0000313" key="3">
    <source>
        <dbReference type="Proteomes" id="UP000649829"/>
    </source>
</evidence>
<comment type="caution">
    <text evidence="2">The sequence shown here is derived from an EMBL/GenBank/DDBJ whole genome shotgun (WGS) entry which is preliminary data.</text>
</comment>
<dbReference type="NCBIfam" id="TIGR02484">
    <property type="entry name" value="CitB"/>
    <property type="match status" value="1"/>
</dbReference>
<keyword evidence="1" id="KW-0812">Transmembrane</keyword>
<reference evidence="2" key="1">
    <citation type="journal article" date="2014" name="Int. J. Syst. Evol. Microbiol.">
        <title>Complete genome sequence of Corynebacterium casei LMG S-19264T (=DSM 44701T), isolated from a smear-ripened cheese.</title>
        <authorList>
            <consortium name="US DOE Joint Genome Institute (JGI-PGF)"/>
            <person name="Walter F."/>
            <person name="Albersmeier A."/>
            <person name="Kalinowski J."/>
            <person name="Ruckert C."/>
        </authorList>
    </citation>
    <scope>NUCLEOTIDE SEQUENCE</scope>
    <source>
        <strain evidence="2">CGMCC 1.6293</strain>
    </source>
</reference>
<protein>
    <submittedName>
        <fullName evidence="2">Tricarballylate utilization protein B</fullName>
    </submittedName>
</protein>
<accession>A0A917WAX0</accession>
<feature type="transmembrane region" description="Helical" evidence="1">
    <location>
        <begin position="226"/>
        <end position="248"/>
    </location>
</feature>
<feature type="transmembrane region" description="Helical" evidence="1">
    <location>
        <begin position="116"/>
        <end position="136"/>
    </location>
</feature>
<keyword evidence="1" id="KW-1133">Transmembrane helix</keyword>
<keyword evidence="3" id="KW-1185">Reference proteome</keyword>
<feature type="transmembrane region" description="Helical" evidence="1">
    <location>
        <begin position="263"/>
        <end position="281"/>
    </location>
</feature>
<dbReference type="SUPFAM" id="SSF54862">
    <property type="entry name" value="4Fe-4S ferredoxins"/>
    <property type="match status" value="1"/>
</dbReference>
<feature type="transmembrane region" description="Helical" evidence="1">
    <location>
        <begin position="142"/>
        <end position="166"/>
    </location>
</feature>
<dbReference type="InterPro" id="IPR012830">
    <property type="entry name" value="Citrate_utilization_prot_B"/>
</dbReference>
<organism evidence="2 3">
    <name type="scientific">Pseudooceanicola nanhaiensis</name>
    <dbReference type="NCBI Taxonomy" id="375761"/>
    <lineage>
        <taxon>Bacteria</taxon>
        <taxon>Pseudomonadati</taxon>
        <taxon>Pseudomonadota</taxon>
        <taxon>Alphaproteobacteria</taxon>
        <taxon>Rhodobacterales</taxon>
        <taxon>Paracoccaceae</taxon>
        <taxon>Pseudooceanicola</taxon>
    </lineage>
</organism>